<dbReference type="RefSeq" id="WP_379511864.1">
    <property type="nucleotide sequence ID" value="NZ_JBHSPA010000002.1"/>
</dbReference>
<dbReference type="Proteomes" id="UP001596058">
    <property type="component" value="Unassembled WGS sequence"/>
</dbReference>
<keyword evidence="2" id="KW-1185">Reference proteome</keyword>
<gene>
    <name evidence="1" type="ORF">ACFPZ3_00360</name>
</gene>
<sequence>MNPVLQQAHVVSDNNPALLVRDTATDVLGRWAAMISGELVSVNDRHLTSPMVAAVGAIEIAVHGWDVARSCGERRPIPPLLAEELLDLTLLFVTREDRPTRFAPPVTVPAYAPAQDHLLAYLGRRPDWSACA</sequence>
<proteinExistence type="predicted"/>
<reference evidence="2" key="1">
    <citation type="journal article" date="2019" name="Int. J. Syst. Evol. Microbiol.">
        <title>The Global Catalogue of Microorganisms (GCM) 10K type strain sequencing project: providing services to taxonomists for standard genome sequencing and annotation.</title>
        <authorList>
            <consortium name="The Broad Institute Genomics Platform"/>
            <consortium name="The Broad Institute Genome Sequencing Center for Infectious Disease"/>
            <person name="Wu L."/>
            <person name="Ma J."/>
        </authorList>
    </citation>
    <scope>NUCLEOTIDE SEQUENCE [LARGE SCALE GENOMIC DNA]</scope>
    <source>
        <strain evidence="2">CCUG 53903</strain>
    </source>
</reference>
<evidence type="ECO:0000313" key="2">
    <source>
        <dbReference type="Proteomes" id="UP001596058"/>
    </source>
</evidence>
<comment type="caution">
    <text evidence="1">The sequence shown here is derived from an EMBL/GenBank/DDBJ whole genome shotgun (WGS) entry which is preliminary data.</text>
</comment>
<dbReference type="EMBL" id="JBHSPA010000002">
    <property type="protein sequence ID" value="MFC5822294.1"/>
    <property type="molecule type" value="Genomic_DNA"/>
</dbReference>
<protein>
    <recommendedName>
        <fullName evidence="3">TIGR03086 family protein</fullName>
    </recommendedName>
</protein>
<accession>A0ABW1C9C2</accession>
<name>A0ABW1C9C2_9ACTN</name>
<evidence type="ECO:0008006" key="3">
    <source>
        <dbReference type="Google" id="ProtNLM"/>
    </source>
</evidence>
<evidence type="ECO:0000313" key="1">
    <source>
        <dbReference type="EMBL" id="MFC5822294.1"/>
    </source>
</evidence>
<organism evidence="1 2">
    <name type="scientific">Nonomuraea insulae</name>
    <dbReference type="NCBI Taxonomy" id="1616787"/>
    <lineage>
        <taxon>Bacteria</taxon>
        <taxon>Bacillati</taxon>
        <taxon>Actinomycetota</taxon>
        <taxon>Actinomycetes</taxon>
        <taxon>Streptosporangiales</taxon>
        <taxon>Streptosporangiaceae</taxon>
        <taxon>Nonomuraea</taxon>
    </lineage>
</organism>